<evidence type="ECO:0000313" key="5">
    <source>
        <dbReference type="EMBL" id="HAE0521015.1"/>
    </source>
</evidence>
<evidence type="ECO:0000259" key="4">
    <source>
        <dbReference type="PROSITE" id="PS50886"/>
    </source>
</evidence>
<name>A0A724WRD8_SALEP</name>
<comment type="caution">
    <text evidence="5">The sequence shown here is derived from an EMBL/GenBank/DDBJ whole genome shotgun (WGS) entry which is preliminary data.</text>
</comment>
<reference evidence="5" key="2">
    <citation type="submission" date="2019-01" db="EMBL/GenBank/DDBJ databases">
        <authorList>
            <consortium name="NCBI Pathogen Detection Project"/>
        </authorList>
    </citation>
    <scope>NUCLEOTIDE SEQUENCE</scope>
    <source>
        <strain evidence="5">P125109</strain>
    </source>
</reference>
<sequence>KAKKLLKLQVDMGKETRQIVSGIAQWYEPEDLVGRKVIVVANLKPVTLRGELSQGMVLAAEKAGKLELATVPSTMANGASVK</sequence>
<keyword evidence="2 3" id="KW-0694">RNA-binding</keyword>
<accession>A0A724WRD8</accession>
<evidence type="ECO:0000256" key="3">
    <source>
        <dbReference type="PROSITE-ProRule" id="PRU00209"/>
    </source>
</evidence>
<dbReference type="InterPro" id="IPR012340">
    <property type="entry name" value="NA-bd_OB-fold"/>
</dbReference>
<protein>
    <submittedName>
        <fullName evidence="5">Methionine--tRNA ligase</fullName>
    </submittedName>
</protein>
<dbReference type="PROSITE" id="PS50886">
    <property type="entry name" value="TRBD"/>
    <property type="match status" value="1"/>
</dbReference>
<feature type="non-terminal residue" evidence="5">
    <location>
        <position position="1"/>
    </location>
</feature>
<feature type="domain" description="TRNA-binding" evidence="4">
    <location>
        <begin position="1"/>
        <end position="82"/>
    </location>
</feature>
<keyword evidence="5" id="KW-0436">Ligase</keyword>
<dbReference type="GO" id="GO:0016874">
    <property type="term" value="F:ligase activity"/>
    <property type="evidence" value="ECO:0007669"/>
    <property type="project" value="UniProtKB-KW"/>
</dbReference>
<evidence type="ECO:0000256" key="1">
    <source>
        <dbReference type="ARBA" id="ARBA00022555"/>
    </source>
</evidence>
<dbReference type="GO" id="GO:0000049">
    <property type="term" value="F:tRNA binding"/>
    <property type="evidence" value="ECO:0007669"/>
    <property type="project" value="UniProtKB-UniRule"/>
</dbReference>
<dbReference type="PANTHER" id="PTHR11586">
    <property type="entry name" value="TRNA-AMINOACYLATION COFACTOR ARC1 FAMILY MEMBER"/>
    <property type="match status" value="1"/>
</dbReference>
<dbReference type="PANTHER" id="PTHR11586:SF37">
    <property type="entry name" value="TRNA-BINDING DOMAIN-CONTAINING PROTEIN"/>
    <property type="match status" value="1"/>
</dbReference>
<dbReference type="InterPro" id="IPR002547">
    <property type="entry name" value="tRNA-bd_dom"/>
</dbReference>
<keyword evidence="1 3" id="KW-0820">tRNA-binding</keyword>
<dbReference type="InterPro" id="IPR051270">
    <property type="entry name" value="Tyrosine-tRNA_ligase_regulator"/>
</dbReference>
<reference evidence="5" key="1">
    <citation type="journal article" date="2018" name="Genome Biol.">
        <title>SKESA: strategic k-mer extension for scrupulous assemblies.</title>
        <authorList>
            <person name="Souvorov A."/>
            <person name="Agarwala R."/>
            <person name="Lipman D.J."/>
        </authorList>
    </citation>
    <scope>NUCLEOTIDE SEQUENCE</scope>
    <source>
        <strain evidence="5">P125109</strain>
    </source>
</reference>
<dbReference type="Pfam" id="PF01588">
    <property type="entry name" value="tRNA_bind"/>
    <property type="match status" value="1"/>
</dbReference>
<dbReference type="Gene3D" id="2.40.50.140">
    <property type="entry name" value="Nucleic acid-binding proteins"/>
    <property type="match status" value="1"/>
</dbReference>
<organism evidence="5">
    <name type="scientific">Salmonella enteritidis PT4 (strain P125109)</name>
    <dbReference type="NCBI Taxonomy" id="550537"/>
    <lineage>
        <taxon>Bacteria</taxon>
        <taxon>Pseudomonadati</taxon>
        <taxon>Pseudomonadota</taxon>
        <taxon>Gammaproteobacteria</taxon>
        <taxon>Enterobacterales</taxon>
        <taxon>Enterobacteriaceae</taxon>
        <taxon>Salmonella</taxon>
    </lineage>
</organism>
<evidence type="ECO:0000256" key="2">
    <source>
        <dbReference type="ARBA" id="ARBA00022884"/>
    </source>
</evidence>
<dbReference type="EMBL" id="DAAQRD010000063">
    <property type="protein sequence ID" value="HAE0521015.1"/>
    <property type="molecule type" value="Genomic_DNA"/>
</dbReference>
<gene>
    <name evidence="5" type="ORF">G2720_24805</name>
</gene>
<proteinExistence type="predicted"/>
<dbReference type="SUPFAM" id="SSF50249">
    <property type="entry name" value="Nucleic acid-binding proteins"/>
    <property type="match status" value="1"/>
</dbReference>
<dbReference type="AlphaFoldDB" id="A0A724WRD8"/>